<evidence type="ECO:0000256" key="2">
    <source>
        <dbReference type="SAM" id="MobiDB-lite"/>
    </source>
</evidence>
<reference evidence="3 4" key="1">
    <citation type="journal article" date="2019" name="Nat. Ecol. Evol.">
        <title>Megaphylogeny resolves global patterns of mushroom evolution.</title>
        <authorList>
            <person name="Varga T."/>
            <person name="Krizsan K."/>
            <person name="Foldi C."/>
            <person name="Dima B."/>
            <person name="Sanchez-Garcia M."/>
            <person name="Sanchez-Ramirez S."/>
            <person name="Szollosi G.J."/>
            <person name="Szarkandi J.G."/>
            <person name="Papp V."/>
            <person name="Albert L."/>
            <person name="Andreopoulos W."/>
            <person name="Angelini C."/>
            <person name="Antonin V."/>
            <person name="Barry K.W."/>
            <person name="Bougher N.L."/>
            <person name="Buchanan P."/>
            <person name="Buyck B."/>
            <person name="Bense V."/>
            <person name="Catcheside P."/>
            <person name="Chovatia M."/>
            <person name="Cooper J."/>
            <person name="Damon W."/>
            <person name="Desjardin D."/>
            <person name="Finy P."/>
            <person name="Geml J."/>
            <person name="Haridas S."/>
            <person name="Hughes K."/>
            <person name="Justo A."/>
            <person name="Karasinski D."/>
            <person name="Kautmanova I."/>
            <person name="Kiss B."/>
            <person name="Kocsube S."/>
            <person name="Kotiranta H."/>
            <person name="LaButti K.M."/>
            <person name="Lechner B.E."/>
            <person name="Liimatainen K."/>
            <person name="Lipzen A."/>
            <person name="Lukacs Z."/>
            <person name="Mihaltcheva S."/>
            <person name="Morgado L.N."/>
            <person name="Niskanen T."/>
            <person name="Noordeloos M.E."/>
            <person name="Ohm R.A."/>
            <person name="Ortiz-Santana B."/>
            <person name="Ovrebo C."/>
            <person name="Racz N."/>
            <person name="Riley R."/>
            <person name="Savchenko A."/>
            <person name="Shiryaev A."/>
            <person name="Soop K."/>
            <person name="Spirin V."/>
            <person name="Szebenyi C."/>
            <person name="Tomsovsky M."/>
            <person name="Tulloss R.E."/>
            <person name="Uehling J."/>
            <person name="Grigoriev I.V."/>
            <person name="Vagvolgyi C."/>
            <person name="Papp T."/>
            <person name="Martin F.M."/>
            <person name="Miettinen O."/>
            <person name="Hibbett D.S."/>
            <person name="Nagy L.G."/>
        </authorList>
    </citation>
    <scope>NUCLEOTIDE SEQUENCE [LARGE SCALE GENOMIC DNA]</scope>
    <source>
        <strain evidence="3 4">FP101781</strain>
    </source>
</reference>
<feature type="compositionally biased region" description="Low complexity" evidence="2">
    <location>
        <begin position="102"/>
        <end position="114"/>
    </location>
</feature>
<evidence type="ECO:0000313" key="4">
    <source>
        <dbReference type="Proteomes" id="UP000298030"/>
    </source>
</evidence>
<evidence type="ECO:0000313" key="3">
    <source>
        <dbReference type="EMBL" id="TEB24263.1"/>
    </source>
</evidence>
<dbReference type="OrthoDB" id="3053964at2759"/>
<dbReference type="SUPFAM" id="SSF57997">
    <property type="entry name" value="Tropomyosin"/>
    <property type="match status" value="1"/>
</dbReference>
<feature type="region of interest" description="Disordered" evidence="2">
    <location>
        <begin position="74"/>
        <end position="124"/>
    </location>
</feature>
<dbReference type="STRING" id="71717.A0A4Y7SQW7"/>
<gene>
    <name evidence="3" type="ORF">FA13DRAFT_1714745</name>
</gene>
<dbReference type="EMBL" id="QPFP01000068">
    <property type="protein sequence ID" value="TEB24263.1"/>
    <property type="molecule type" value="Genomic_DNA"/>
</dbReference>
<keyword evidence="4" id="KW-1185">Reference proteome</keyword>
<protein>
    <submittedName>
        <fullName evidence="3">Uncharacterized protein</fullName>
    </submittedName>
</protein>
<comment type="caution">
    <text evidence="3">The sequence shown here is derived from an EMBL/GenBank/DDBJ whole genome shotgun (WGS) entry which is preliminary data.</text>
</comment>
<accession>A0A4Y7SQW7</accession>
<dbReference type="Proteomes" id="UP000298030">
    <property type="component" value="Unassembled WGS sequence"/>
</dbReference>
<feature type="coiled-coil region" evidence="1">
    <location>
        <begin position="281"/>
        <end position="333"/>
    </location>
</feature>
<name>A0A4Y7SQW7_COPMI</name>
<keyword evidence="1" id="KW-0175">Coiled coil</keyword>
<feature type="coiled-coil region" evidence="1">
    <location>
        <begin position="138"/>
        <end position="221"/>
    </location>
</feature>
<evidence type="ECO:0000256" key="1">
    <source>
        <dbReference type="SAM" id="Coils"/>
    </source>
</evidence>
<proteinExistence type="predicted"/>
<dbReference type="AlphaFoldDB" id="A0A4Y7SQW7"/>
<organism evidence="3 4">
    <name type="scientific">Coprinellus micaceus</name>
    <name type="common">Glistening ink-cap mushroom</name>
    <name type="synonym">Coprinus micaceus</name>
    <dbReference type="NCBI Taxonomy" id="71717"/>
    <lineage>
        <taxon>Eukaryota</taxon>
        <taxon>Fungi</taxon>
        <taxon>Dikarya</taxon>
        <taxon>Basidiomycota</taxon>
        <taxon>Agaricomycotina</taxon>
        <taxon>Agaricomycetes</taxon>
        <taxon>Agaricomycetidae</taxon>
        <taxon>Agaricales</taxon>
        <taxon>Agaricineae</taxon>
        <taxon>Psathyrellaceae</taxon>
        <taxon>Coprinellus</taxon>
    </lineage>
</organism>
<sequence>MVRLPLKGPALLENLLMPWPSPRSCVKHRNKDESTAHFENASGFSISKGDFSAIRGHRYGGLRISGKMIVIHQGTSRSSSARTKIPQYRPGYHGHQDESDSDASTTSSISSGSTAMLAHSKPRHVPRRLVTPVYAERRASLEDGSIALKQRRRELEEESQAMSCHQQELEAREARLRALEAEATLREQLIHAREQDLDARVQAARVRQDQLEEKEKALKHQTLLIKGKGEEILQRESLVQGVEMQLGTRITALDDREASLDQRERDLALRERDVQTKDQDLERREEIVRKTQEELRQTEREILALETRIKEQLEAMQEKCAQLRRVRERFSAHRDGWLAAAATKAAEFVNIEKELDLILGDFSRRKRTALPPILAIDSIQ</sequence>